<organism evidence="1 2">
    <name type="scientific">Streptomyces rubiginosohelvolus</name>
    <dbReference type="NCBI Taxonomy" id="67362"/>
    <lineage>
        <taxon>Bacteria</taxon>
        <taxon>Bacillati</taxon>
        <taxon>Actinomycetota</taxon>
        <taxon>Actinomycetes</taxon>
        <taxon>Kitasatosporales</taxon>
        <taxon>Streptomycetaceae</taxon>
        <taxon>Streptomyces</taxon>
    </lineage>
</organism>
<comment type="caution">
    <text evidence="1">The sequence shown here is derived from an EMBL/GenBank/DDBJ whole genome shotgun (WGS) entry which is preliminary data.</text>
</comment>
<accession>A0ABQ3BPB5</accession>
<evidence type="ECO:0000313" key="1">
    <source>
        <dbReference type="EMBL" id="GGZ52641.1"/>
    </source>
</evidence>
<dbReference type="Proteomes" id="UP000624183">
    <property type="component" value="Unassembled WGS sequence"/>
</dbReference>
<dbReference type="EMBL" id="BMUW01000004">
    <property type="protein sequence ID" value="GGZ52641.1"/>
    <property type="molecule type" value="Genomic_DNA"/>
</dbReference>
<protein>
    <submittedName>
        <fullName evidence="1">Uncharacterized protein</fullName>
    </submittedName>
</protein>
<reference evidence="2" key="1">
    <citation type="journal article" date="2019" name="Int. J. Syst. Evol. Microbiol.">
        <title>The Global Catalogue of Microorganisms (GCM) 10K type strain sequencing project: providing services to taxonomists for standard genome sequencing and annotation.</title>
        <authorList>
            <consortium name="The Broad Institute Genomics Platform"/>
            <consortium name="The Broad Institute Genome Sequencing Center for Infectious Disease"/>
            <person name="Wu L."/>
            <person name="Ma J."/>
        </authorList>
    </citation>
    <scope>NUCLEOTIDE SEQUENCE [LARGE SCALE GENOMIC DNA]</scope>
    <source>
        <strain evidence="2">JCM 4602</strain>
    </source>
</reference>
<sequence length="108" mass="11180">MVAPEGVEAQTCVMTRGDTVWARVYYRNATGEELRPVLTLMGPGGRTVELHCAPAAHDEPGICETPRVPASGPPGSVTAVAEFAGAGRVEEAPLLLRAGSERAPGARG</sequence>
<evidence type="ECO:0000313" key="2">
    <source>
        <dbReference type="Proteomes" id="UP000624183"/>
    </source>
</evidence>
<keyword evidence="2" id="KW-1185">Reference proteome</keyword>
<gene>
    <name evidence="1" type="ORF">GCM10010328_29240</name>
</gene>
<proteinExistence type="predicted"/>
<name>A0ABQ3BPB5_9ACTN</name>